<dbReference type="EMBL" id="CP012159">
    <property type="protein sequence ID" value="AKT41932.1"/>
    <property type="molecule type" value="Genomic_DNA"/>
</dbReference>
<evidence type="ECO:0000256" key="15">
    <source>
        <dbReference type="ARBA" id="ARBA00060385"/>
    </source>
</evidence>
<gene>
    <name evidence="18" type="ORF">CMC5_061540</name>
</gene>
<accession>A0A0K1EMQ5</accession>
<evidence type="ECO:0000256" key="7">
    <source>
        <dbReference type="ARBA" id="ARBA00023002"/>
    </source>
</evidence>
<dbReference type="PIRSF" id="PIRSF000239">
    <property type="entry name" value="AHPC"/>
    <property type="match status" value="1"/>
</dbReference>
<evidence type="ECO:0000256" key="11">
    <source>
        <dbReference type="ARBA" id="ARBA00032824"/>
    </source>
</evidence>
<dbReference type="PANTHER" id="PTHR42801">
    <property type="entry name" value="THIOREDOXIN-DEPENDENT PEROXIDE REDUCTASE"/>
    <property type="match status" value="1"/>
</dbReference>
<evidence type="ECO:0000256" key="4">
    <source>
        <dbReference type="ARBA" id="ARBA00022559"/>
    </source>
</evidence>
<organism evidence="18 19">
    <name type="scientific">Chondromyces crocatus</name>
    <dbReference type="NCBI Taxonomy" id="52"/>
    <lineage>
        <taxon>Bacteria</taxon>
        <taxon>Pseudomonadati</taxon>
        <taxon>Myxococcota</taxon>
        <taxon>Polyangia</taxon>
        <taxon>Polyangiales</taxon>
        <taxon>Polyangiaceae</taxon>
        <taxon>Chondromyces</taxon>
    </lineage>
</organism>
<dbReference type="EC" id="1.11.1.24" evidence="3"/>
<evidence type="ECO:0000313" key="19">
    <source>
        <dbReference type="Proteomes" id="UP000067626"/>
    </source>
</evidence>
<dbReference type="GO" id="GO:0005737">
    <property type="term" value="C:cytoplasm"/>
    <property type="evidence" value="ECO:0007669"/>
    <property type="project" value="TreeGrafter"/>
</dbReference>
<evidence type="ECO:0000256" key="16">
    <source>
        <dbReference type="PIRSR" id="PIRSR000239-1"/>
    </source>
</evidence>
<proteinExistence type="inferred from homology"/>
<keyword evidence="6" id="KW-0809">Transit peptide</keyword>
<feature type="active site" description="Cysteine sulfenic acid (-SOH) intermediate; for peroxidase activity" evidence="16">
    <location>
        <position position="50"/>
    </location>
</feature>
<comment type="catalytic activity">
    <reaction evidence="14">
        <text>a hydroperoxide + [thioredoxin]-dithiol = an alcohol + [thioredoxin]-disulfide + H2O</text>
        <dbReference type="Rhea" id="RHEA:62620"/>
        <dbReference type="Rhea" id="RHEA-COMP:10698"/>
        <dbReference type="Rhea" id="RHEA-COMP:10700"/>
        <dbReference type="ChEBI" id="CHEBI:15377"/>
        <dbReference type="ChEBI" id="CHEBI:29950"/>
        <dbReference type="ChEBI" id="CHEBI:30879"/>
        <dbReference type="ChEBI" id="CHEBI:35924"/>
        <dbReference type="ChEBI" id="CHEBI:50058"/>
        <dbReference type="EC" id="1.11.1.24"/>
    </reaction>
</comment>
<evidence type="ECO:0000256" key="6">
    <source>
        <dbReference type="ARBA" id="ARBA00022946"/>
    </source>
</evidence>
<comment type="similarity">
    <text evidence="12">Belongs to the peroxiredoxin family. BCP/PrxQ subfamily.</text>
</comment>
<dbReference type="InterPro" id="IPR013766">
    <property type="entry name" value="Thioredoxin_domain"/>
</dbReference>
<keyword evidence="4 18" id="KW-0575">Peroxidase</keyword>
<dbReference type="PANTHER" id="PTHR42801:SF4">
    <property type="entry name" value="AHPC_TSA FAMILY PROTEIN"/>
    <property type="match status" value="1"/>
</dbReference>
<evidence type="ECO:0000259" key="17">
    <source>
        <dbReference type="PROSITE" id="PS51352"/>
    </source>
</evidence>
<keyword evidence="19" id="KW-1185">Reference proteome</keyword>
<evidence type="ECO:0000256" key="12">
    <source>
        <dbReference type="ARBA" id="ARBA00038489"/>
    </source>
</evidence>
<dbReference type="GO" id="GO:0045454">
    <property type="term" value="P:cell redox homeostasis"/>
    <property type="evidence" value="ECO:0007669"/>
    <property type="project" value="TreeGrafter"/>
</dbReference>
<keyword evidence="8" id="KW-0793">Thylakoid</keyword>
<sequence length="157" mass="16827">MFGKPSLAVGDRAPEFSLQSQSSETVKLSDFLGKKTLVLFFYPKDDTPGCTAESCSFRDSHDAFTEAGAEVIGVSADSVASHGQFAKKYGLPMTLLSDPGGETAKRYGVKSTLGLLPGRVTFVIDKEGIVRHVFSSQLQATKHVNEALAIVKKLEGK</sequence>
<evidence type="ECO:0000313" key="18">
    <source>
        <dbReference type="EMBL" id="AKT41932.1"/>
    </source>
</evidence>
<dbReference type="CDD" id="cd03017">
    <property type="entry name" value="PRX_BCP"/>
    <property type="match status" value="1"/>
</dbReference>
<evidence type="ECO:0000256" key="3">
    <source>
        <dbReference type="ARBA" id="ARBA00013017"/>
    </source>
</evidence>
<keyword evidence="7 18" id="KW-0560">Oxidoreductase</keyword>
<dbReference type="FunFam" id="3.40.30.10:FF:000122">
    <property type="entry name" value="Peroxiredoxin Q chloroplastic"/>
    <property type="match status" value="1"/>
</dbReference>
<evidence type="ECO:0000256" key="1">
    <source>
        <dbReference type="ARBA" id="ARBA00003330"/>
    </source>
</evidence>
<keyword evidence="5" id="KW-0049">Antioxidant</keyword>
<dbReference type="InterPro" id="IPR036249">
    <property type="entry name" value="Thioredoxin-like_sf"/>
</dbReference>
<keyword evidence="9" id="KW-1015">Disulfide bond</keyword>
<evidence type="ECO:0000256" key="8">
    <source>
        <dbReference type="ARBA" id="ARBA00023078"/>
    </source>
</evidence>
<protein>
    <recommendedName>
        <fullName evidence="3">thioredoxin-dependent peroxiredoxin</fullName>
        <ecNumber evidence="3">1.11.1.24</ecNumber>
    </recommendedName>
    <alternativeName>
        <fullName evidence="11">Thioredoxin peroxidase</fullName>
    </alternativeName>
    <alternativeName>
        <fullName evidence="13">Thioredoxin-dependent peroxiredoxin Bcp</fullName>
    </alternativeName>
</protein>
<dbReference type="PROSITE" id="PS51352">
    <property type="entry name" value="THIOREDOXIN_2"/>
    <property type="match status" value="1"/>
</dbReference>
<comment type="subcellular location">
    <subcellularLocation>
        <location evidence="15">Thylakoid</location>
    </subcellularLocation>
</comment>
<dbReference type="GO" id="GO:0008379">
    <property type="term" value="F:thioredoxin peroxidase activity"/>
    <property type="evidence" value="ECO:0007669"/>
    <property type="project" value="TreeGrafter"/>
</dbReference>
<dbReference type="GO" id="GO:0034599">
    <property type="term" value="P:cellular response to oxidative stress"/>
    <property type="evidence" value="ECO:0007669"/>
    <property type="project" value="TreeGrafter"/>
</dbReference>
<name>A0A0K1EMQ5_CHOCO</name>
<feature type="domain" description="Thioredoxin" evidence="17">
    <location>
        <begin position="7"/>
        <end position="156"/>
    </location>
</feature>
<evidence type="ECO:0000256" key="10">
    <source>
        <dbReference type="ARBA" id="ARBA00023284"/>
    </source>
</evidence>
<dbReference type="KEGG" id="ccro:CMC5_061540"/>
<dbReference type="RefSeq" id="WP_050433638.1">
    <property type="nucleotide sequence ID" value="NZ_CP012159.1"/>
</dbReference>
<dbReference type="InterPro" id="IPR000866">
    <property type="entry name" value="AhpC/TSA"/>
</dbReference>
<evidence type="ECO:0000256" key="9">
    <source>
        <dbReference type="ARBA" id="ARBA00023157"/>
    </source>
</evidence>
<evidence type="ECO:0000256" key="5">
    <source>
        <dbReference type="ARBA" id="ARBA00022862"/>
    </source>
</evidence>
<dbReference type="GO" id="GO:0009579">
    <property type="term" value="C:thylakoid"/>
    <property type="evidence" value="ECO:0007669"/>
    <property type="project" value="UniProtKB-SubCell"/>
</dbReference>
<dbReference type="Gene3D" id="3.40.30.10">
    <property type="entry name" value="Glutaredoxin"/>
    <property type="match status" value="1"/>
</dbReference>
<dbReference type="OrthoDB" id="69195at2"/>
<dbReference type="InterPro" id="IPR024706">
    <property type="entry name" value="Peroxiredoxin_AhpC-typ"/>
</dbReference>
<comment type="subunit">
    <text evidence="2">Monomer.</text>
</comment>
<dbReference type="Proteomes" id="UP000067626">
    <property type="component" value="Chromosome"/>
</dbReference>
<comment type="function">
    <text evidence="1">Thiol-specific peroxidase that catalyzes the reduction of hydrogen peroxide and organic hydroperoxides to water and alcohols, respectively. Plays a role in cell protection against oxidative stress by detoxifying peroxides and as sensor of hydrogen peroxide-mediated signaling events.</text>
</comment>
<reference evidence="18 19" key="1">
    <citation type="submission" date="2015-07" db="EMBL/GenBank/DDBJ databases">
        <title>Genome analysis of myxobacterium Chondromyces crocatus Cm c5 reveals a high potential for natural compound synthesis and the genetic basis for the loss of fruiting body formation.</title>
        <authorList>
            <person name="Zaburannyi N."/>
            <person name="Bunk B."/>
            <person name="Maier J."/>
            <person name="Overmann J."/>
            <person name="Mueller R."/>
        </authorList>
    </citation>
    <scope>NUCLEOTIDE SEQUENCE [LARGE SCALE GENOMIC DNA]</scope>
    <source>
        <strain evidence="18 19">Cm c5</strain>
    </source>
</reference>
<evidence type="ECO:0000256" key="14">
    <source>
        <dbReference type="ARBA" id="ARBA00049091"/>
    </source>
</evidence>
<evidence type="ECO:0000256" key="2">
    <source>
        <dbReference type="ARBA" id="ARBA00011245"/>
    </source>
</evidence>
<dbReference type="InterPro" id="IPR050924">
    <property type="entry name" value="Peroxiredoxin_BCP/PrxQ"/>
</dbReference>
<keyword evidence="10" id="KW-0676">Redox-active center</keyword>
<dbReference type="Pfam" id="PF00578">
    <property type="entry name" value="AhpC-TSA"/>
    <property type="match status" value="1"/>
</dbReference>
<evidence type="ECO:0000256" key="13">
    <source>
        <dbReference type="ARBA" id="ARBA00042639"/>
    </source>
</evidence>
<dbReference type="AlphaFoldDB" id="A0A0K1EMQ5"/>
<dbReference type="SUPFAM" id="SSF52833">
    <property type="entry name" value="Thioredoxin-like"/>
    <property type="match status" value="1"/>
</dbReference>